<comment type="domain">
    <text evidence="7">The Q motif is unique to and characteristic of the DEAD box family of RNA helicases and controls ATP binding and hydrolysis.</text>
</comment>
<comment type="function">
    <text evidence="7">RNA helicase.</text>
</comment>
<evidence type="ECO:0000256" key="7">
    <source>
        <dbReference type="RuleBase" id="RU365068"/>
    </source>
</evidence>
<evidence type="ECO:0000256" key="5">
    <source>
        <dbReference type="ARBA" id="ARBA00022884"/>
    </source>
</evidence>
<organism evidence="11 12">
    <name type="scientific">Caenorhabditis remanei</name>
    <name type="common">Caenorhabditis vulgaris</name>
    <dbReference type="NCBI Taxonomy" id="31234"/>
    <lineage>
        <taxon>Eukaryota</taxon>
        <taxon>Metazoa</taxon>
        <taxon>Ecdysozoa</taxon>
        <taxon>Nematoda</taxon>
        <taxon>Chromadorea</taxon>
        <taxon>Rhabditida</taxon>
        <taxon>Rhabditina</taxon>
        <taxon>Rhabditomorpha</taxon>
        <taxon>Rhabditoidea</taxon>
        <taxon>Rhabditidae</taxon>
        <taxon>Peloderinae</taxon>
        <taxon>Caenorhabditis</taxon>
    </lineage>
</organism>
<evidence type="ECO:0000313" key="11">
    <source>
        <dbReference type="EMBL" id="KAF1751316.1"/>
    </source>
</evidence>
<evidence type="ECO:0000259" key="8">
    <source>
        <dbReference type="PROSITE" id="PS50206"/>
    </source>
</evidence>
<dbReference type="InterPro" id="IPR027417">
    <property type="entry name" value="P-loop_NTPase"/>
</dbReference>
<dbReference type="PROSITE" id="PS00039">
    <property type="entry name" value="DEAD_ATP_HELICASE"/>
    <property type="match status" value="1"/>
</dbReference>
<comment type="caution">
    <text evidence="11">The sequence shown here is derived from an EMBL/GenBank/DDBJ whole genome shotgun (WGS) entry which is preliminary data.</text>
</comment>
<proteinExistence type="inferred from homology"/>
<dbReference type="GeneID" id="9824548"/>
<dbReference type="EC" id="3.6.4.13" evidence="7"/>
<dbReference type="SMART" id="SM00490">
    <property type="entry name" value="HELICc"/>
    <property type="match status" value="1"/>
</dbReference>
<keyword evidence="4 6" id="KW-0067">ATP-binding</keyword>
<keyword evidence="3 6" id="KW-0347">Helicase</keyword>
<evidence type="ECO:0000256" key="3">
    <source>
        <dbReference type="ARBA" id="ARBA00022806"/>
    </source>
</evidence>
<evidence type="ECO:0000256" key="2">
    <source>
        <dbReference type="ARBA" id="ARBA00022801"/>
    </source>
</evidence>
<dbReference type="RefSeq" id="XP_003112439.2">
    <property type="nucleotide sequence ID" value="XM_003112391.2"/>
</dbReference>
<dbReference type="PROSITE" id="PS51192">
    <property type="entry name" value="HELICASE_ATP_BIND_1"/>
    <property type="match status" value="1"/>
</dbReference>
<dbReference type="CTD" id="9824548"/>
<evidence type="ECO:0000259" key="10">
    <source>
        <dbReference type="PROSITE" id="PS51194"/>
    </source>
</evidence>
<protein>
    <recommendedName>
        <fullName evidence="7">ATP-dependent RNA helicase</fullName>
        <ecNumber evidence="7">3.6.4.13</ecNumber>
    </recommendedName>
</protein>
<dbReference type="InterPro" id="IPR011545">
    <property type="entry name" value="DEAD/DEAH_box_helicase_dom"/>
</dbReference>
<accession>A0A6A5G8Z0</accession>
<dbReference type="InterPro" id="IPR014001">
    <property type="entry name" value="Helicase_ATP-bd"/>
</dbReference>
<evidence type="ECO:0000256" key="6">
    <source>
        <dbReference type="RuleBase" id="RU000492"/>
    </source>
</evidence>
<evidence type="ECO:0000256" key="4">
    <source>
        <dbReference type="ARBA" id="ARBA00022840"/>
    </source>
</evidence>
<feature type="domain" description="Helicase ATP-binding" evidence="9">
    <location>
        <begin position="124"/>
        <end position="311"/>
    </location>
</feature>
<dbReference type="GO" id="GO:0016787">
    <property type="term" value="F:hydrolase activity"/>
    <property type="evidence" value="ECO:0007669"/>
    <property type="project" value="UniProtKB-KW"/>
</dbReference>
<dbReference type="Gene3D" id="3.40.50.300">
    <property type="entry name" value="P-loop containing nucleotide triphosphate hydrolases"/>
    <property type="match status" value="2"/>
</dbReference>
<reference evidence="11 12" key="1">
    <citation type="submission" date="2019-12" db="EMBL/GenBank/DDBJ databases">
        <title>Chromosome-level assembly of the Caenorhabditis remanei genome.</title>
        <authorList>
            <person name="Teterina A.A."/>
            <person name="Willis J.H."/>
            <person name="Phillips P.C."/>
        </authorList>
    </citation>
    <scope>NUCLEOTIDE SEQUENCE [LARGE SCALE GENOMIC DNA]</scope>
    <source>
        <strain evidence="11 12">PX506</strain>
        <tissue evidence="11">Whole organism</tissue>
    </source>
</reference>
<dbReference type="Proteomes" id="UP000483820">
    <property type="component" value="Chromosome V"/>
</dbReference>
<dbReference type="GO" id="GO:0005524">
    <property type="term" value="F:ATP binding"/>
    <property type="evidence" value="ECO:0007669"/>
    <property type="project" value="UniProtKB-UniRule"/>
</dbReference>
<dbReference type="Pfam" id="PF00270">
    <property type="entry name" value="DEAD"/>
    <property type="match status" value="1"/>
</dbReference>
<keyword evidence="1 6" id="KW-0547">Nucleotide-binding</keyword>
<keyword evidence="2 6" id="KW-0378">Hydrolase</keyword>
<dbReference type="InterPro" id="IPR001650">
    <property type="entry name" value="Helicase_C-like"/>
</dbReference>
<dbReference type="GO" id="GO:0043186">
    <property type="term" value="C:P granule"/>
    <property type="evidence" value="ECO:0007669"/>
    <property type="project" value="UniProtKB-ARBA"/>
</dbReference>
<gene>
    <name evidence="11" type="ORF">GCK72_017870</name>
</gene>
<dbReference type="InterPro" id="IPR000629">
    <property type="entry name" value="RNA-helicase_DEAD-box_CS"/>
</dbReference>
<evidence type="ECO:0000256" key="1">
    <source>
        <dbReference type="ARBA" id="ARBA00022741"/>
    </source>
</evidence>
<name>A0A6A5G8Z0_CAERE</name>
<dbReference type="EMBL" id="WUAV01000005">
    <property type="protein sequence ID" value="KAF1751316.1"/>
    <property type="molecule type" value="Genomic_DNA"/>
</dbReference>
<feature type="domain" description="Rhodanese" evidence="8">
    <location>
        <begin position="374"/>
        <end position="431"/>
    </location>
</feature>
<comment type="similarity">
    <text evidence="6">Belongs to the DEAD box helicase family.</text>
</comment>
<dbReference type="GO" id="GO:0003723">
    <property type="term" value="F:RNA binding"/>
    <property type="evidence" value="ECO:0007669"/>
    <property type="project" value="UniProtKB-UniRule"/>
</dbReference>
<dbReference type="AlphaFoldDB" id="A0A6A5G8Z0"/>
<dbReference type="GO" id="GO:0003724">
    <property type="term" value="F:RNA helicase activity"/>
    <property type="evidence" value="ECO:0007669"/>
    <property type="project" value="UniProtKB-EC"/>
</dbReference>
<feature type="domain" description="Helicase C-terminal" evidence="10">
    <location>
        <begin position="357"/>
        <end position="514"/>
    </location>
</feature>
<comment type="catalytic activity">
    <reaction evidence="7">
        <text>ATP + H2O = ADP + phosphate + H(+)</text>
        <dbReference type="Rhea" id="RHEA:13065"/>
        <dbReference type="ChEBI" id="CHEBI:15377"/>
        <dbReference type="ChEBI" id="CHEBI:15378"/>
        <dbReference type="ChEBI" id="CHEBI:30616"/>
        <dbReference type="ChEBI" id="CHEBI:43474"/>
        <dbReference type="ChEBI" id="CHEBI:456216"/>
        <dbReference type="EC" id="3.6.4.13"/>
    </reaction>
</comment>
<evidence type="ECO:0000313" key="12">
    <source>
        <dbReference type="Proteomes" id="UP000483820"/>
    </source>
</evidence>
<dbReference type="Pfam" id="PF00271">
    <property type="entry name" value="Helicase_C"/>
    <property type="match status" value="1"/>
</dbReference>
<dbReference type="SMART" id="SM00487">
    <property type="entry name" value="DEXDc"/>
    <property type="match status" value="1"/>
</dbReference>
<sequence>MPLPWAQKEEEETATTEPVFRGNVEAPVIKNPVAIEQLDQFSYRKNCGTLFKNRETVSSAKVNCDRLDEFCEQNIVVLNNDSSQVSDDYDIDKDLKTSITDERLSKNLIRVSIKSLNAVQRKSVRVIRDGLGLMVEAPTGIGKTYAFLIPAIEKVIEEKRNRSIEPKKPAPIVLIIANTGTLVKQVYDRCELILGLKCMDDVEPMHDVKIDMLIAEHHFTRDACDIAFATMGKLKATIEAGDVILDNLKMIILDEADKMIDPMAFGMDIDNIMNKLSEEVKENLQACFFSATYPRDSDGSIALTTIQEKMLGDKPWRLVYCPRMPGYITQKVIRLPRPTKDIASHDWIVKMNVIRSLIDKDLEETNCKKEGPYEQTIAIFCETVGRAAQVATALRLLGYNFSPLCRLLTKQQQAVTVNDLEFKRIHGVVCTNIMSRGIDVSSIKHTIIMEMSNQFDTYKHRIGRVGRDGNGGTATVLIDHNTLLNGRSAAIIDQLYTFMDQSEQEIPEWLKQWFRSRHPQDFDYA</sequence>
<dbReference type="InterPro" id="IPR001763">
    <property type="entry name" value="Rhodanese-like_dom"/>
</dbReference>
<evidence type="ECO:0000259" key="9">
    <source>
        <dbReference type="PROSITE" id="PS51192"/>
    </source>
</evidence>
<dbReference type="PROSITE" id="PS50206">
    <property type="entry name" value="RHODANESE_3"/>
    <property type="match status" value="1"/>
</dbReference>
<dbReference type="PROSITE" id="PS51194">
    <property type="entry name" value="HELICASE_CTER"/>
    <property type="match status" value="1"/>
</dbReference>
<dbReference type="PANTHER" id="PTHR24031">
    <property type="entry name" value="RNA HELICASE"/>
    <property type="match status" value="1"/>
</dbReference>
<dbReference type="SUPFAM" id="SSF52540">
    <property type="entry name" value="P-loop containing nucleoside triphosphate hydrolases"/>
    <property type="match status" value="1"/>
</dbReference>
<dbReference type="KEGG" id="crq:GCK72_017870"/>
<keyword evidence="5 7" id="KW-0694">RNA-binding</keyword>